<dbReference type="OrthoDB" id="3798541at2759"/>
<gene>
    <name evidence="1" type="ORF">BDV40DRAFT_296236</name>
</gene>
<organism evidence="1 2">
    <name type="scientific">Aspergillus tamarii</name>
    <dbReference type="NCBI Taxonomy" id="41984"/>
    <lineage>
        <taxon>Eukaryota</taxon>
        <taxon>Fungi</taxon>
        <taxon>Dikarya</taxon>
        <taxon>Ascomycota</taxon>
        <taxon>Pezizomycotina</taxon>
        <taxon>Eurotiomycetes</taxon>
        <taxon>Eurotiomycetidae</taxon>
        <taxon>Eurotiales</taxon>
        <taxon>Aspergillaceae</taxon>
        <taxon>Aspergillus</taxon>
        <taxon>Aspergillus subgen. Circumdati</taxon>
    </lineage>
</organism>
<protein>
    <submittedName>
        <fullName evidence="1">Uncharacterized protein</fullName>
    </submittedName>
</protein>
<proteinExistence type="predicted"/>
<dbReference type="AlphaFoldDB" id="A0A5N6V7U1"/>
<sequence>MKFAYILSALASTAIGAPALGGLSGLSGLTSNLPVVNNLLDLNGLVGGILGGLIGSLLGGGSSGDLPLGTIIGFLGQAPAGTTGVIPSGLPSTIPTPSTGAVPSVVPSAAPATGPNSGKLVQDLAPQLNNILVVTGPNAQLLLIQLSPEVTALVAGLGLPQLAAPLGGVVAAASSVGVLVKDLGPAVQNVVTVVGKDGGALLIQLSPQVAGLVSGLGLPQVGVPVGTVIAIVGKSL</sequence>
<dbReference type="Proteomes" id="UP000326950">
    <property type="component" value="Unassembled WGS sequence"/>
</dbReference>
<accession>A0A5N6V7U1</accession>
<evidence type="ECO:0000313" key="1">
    <source>
        <dbReference type="EMBL" id="KAE8166807.1"/>
    </source>
</evidence>
<evidence type="ECO:0000313" key="2">
    <source>
        <dbReference type="Proteomes" id="UP000326950"/>
    </source>
</evidence>
<reference evidence="1 2" key="1">
    <citation type="submission" date="2019-04" db="EMBL/GenBank/DDBJ databases">
        <title>Friends and foes A comparative genomics study of 23 Aspergillus species from section Flavi.</title>
        <authorList>
            <consortium name="DOE Joint Genome Institute"/>
            <person name="Kjaerbolling I."/>
            <person name="Vesth T."/>
            <person name="Frisvad J.C."/>
            <person name="Nybo J.L."/>
            <person name="Theobald S."/>
            <person name="Kildgaard S."/>
            <person name="Isbrandt T."/>
            <person name="Kuo A."/>
            <person name="Sato A."/>
            <person name="Lyhne E.K."/>
            <person name="Kogle M.E."/>
            <person name="Wiebenga A."/>
            <person name="Kun R.S."/>
            <person name="Lubbers R.J."/>
            <person name="Makela M.R."/>
            <person name="Barry K."/>
            <person name="Chovatia M."/>
            <person name="Clum A."/>
            <person name="Daum C."/>
            <person name="Haridas S."/>
            <person name="He G."/>
            <person name="LaButti K."/>
            <person name="Lipzen A."/>
            <person name="Mondo S."/>
            <person name="Riley R."/>
            <person name="Salamov A."/>
            <person name="Simmons B.A."/>
            <person name="Magnuson J.K."/>
            <person name="Henrissat B."/>
            <person name="Mortensen U.H."/>
            <person name="Larsen T.O."/>
            <person name="Devries R.P."/>
            <person name="Grigoriev I.V."/>
            <person name="Machida M."/>
            <person name="Baker S.E."/>
            <person name="Andersen M.R."/>
        </authorList>
    </citation>
    <scope>NUCLEOTIDE SEQUENCE [LARGE SCALE GENOMIC DNA]</scope>
    <source>
        <strain evidence="1 2">CBS 117626</strain>
    </source>
</reference>
<name>A0A5N6V7U1_ASPTM</name>
<keyword evidence="2" id="KW-1185">Reference proteome</keyword>
<dbReference type="EMBL" id="ML738592">
    <property type="protein sequence ID" value="KAE8166807.1"/>
    <property type="molecule type" value="Genomic_DNA"/>
</dbReference>